<comment type="caution">
    <text evidence="8">The sequence shown here is derived from an EMBL/GenBank/DDBJ whole genome shotgun (WGS) entry which is preliminary data.</text>
</comment>
<evidence type="ECO:0000256" key="5">
    <source>
        <dbReference type="SAM" id="MobiDB-lite"/>
    </source>
</evidence>
<evidence type="ECO:0000259" key="7">
    <source>
        <dbReference type="Pfam" id="PF02897"/>
    </source>
</evidence>
<dbReference type="InterPro" id="IPR029058">
    <property type="entry name" value="AB_hydrolase_fold"/>
</dbReference>
<evidence type="ECO:0000256" key="4">
    <source>
        <dbReference type="ARBA" id="ARBA00022825"/>
    </source>
</evidence>
<dbReference type="AlphaFoldDB" id="H5UPK1"/>
<evidence type="ECO:0000313" key="9">
    <source>
        <dbReference type="Proteomes" id="UP000004367"/>
    </source>
</evidence>
<evidence type="ECO:0000256" key="1">
    <source>
        <dbReference type="ARBA" id="ARBA00005228"/>
    </source>
</evidence>
<dbReference type="SUPFAM" id="SSF50993">
    <property type="entry name" value="Peptidase/esterase 'gauge' domain"/>
    <property type="match status" value="1"/>
</dbReference>
<evidence type="ECO:0000259" key="6">
    <source>
        <dbReference type="Pfam" id="PF00326"/>
    </source>
</evidence>
<proteinExistence type="inferred from homology"/>
<dbReference type="STRING" id="1089455.MOPEL_022_00280"/>
<dbReference type="Proteomes" id="UP000004367">
    <property type="component" value="Unassembled WGS sequence"/>
</dbReference>
<protein>
    <submittedName>
        <fullName evidence="8">Protease II</fullName>
    </submittedName>
</protein>
<comment type="similarity">
    <text evidence="1">Belongs to the peptidase S9A family.</text>
</comment>
<dbReference type="GO" id="GO:0006508">
    <property type="term" value="P:proteolysis"/>
    <property type="evidence" value="ECO:0007669"/>
    <property type="project" value="UniProtKB-KW"/>
</dbReference>
<dbReference type="MEROPS" id="S09.010"/>
<feature type="domain" description="Peptidase S9A N-terminal" evidence="7">
    <location>
        <begin position="14"/>
        <end position="435"/>
    </location>
</feature>
<sequence length="729" mass="79988">MEHTSSSTPRPPKVEARPTSRTHHGDTVVDPYAWLRDTEDPEVVGLLHEENAYADAVTAHERPLAEAVFEEIKARTKETDLSVPVRYRGWWYYSRTQEGCQYGRLCRVPVTDGERPVVDPEVAPPGEQVVVDGDVEAAGGEYFSLGASEVDGSGERVAFAVDRSGDERFDVVVREIASGAVVDDVVRGVGYGLVWSACGRYLFYTRVDDAWRPHEVWRHEIGRPAEEDVRIFLEEDETHWMGIDTSRDDRWLVLTTSSRNSSEVHLLDLDDPTGGLVCVRPRTPDLEYDVEPAGEVLLVVHNGDRVDFSVSAVGLADVLAADPNTAPAPWRPWWTPAEDERVLAVEAFENAVAVSLRSGGLPTVRVLPWVEGDRLASPERVVEVPAFSELGTVATGENPEWRTTRLQIVQESYVVPRRVCEFDPATGEVEVLKAREVLGGYDPADYAEERVWVTAEDGTRVPMSVVRRADVPLDGRAPGLLQGYGAYEISEDPRFSVPLLPVLDRGVVVAVAHVRGGGEMGRSWWLRGRFADKVNSFTDLVACARHLGEAGIVDPARLALQGGSAGGLLVGATVNLAPELFRAVHAAVPFVDALTTILDPSLPLTVGEWEEWGNPLADPEIYAVMKGYSPYENVRAVDYPAILATSSLNDTRVQVGEPLKWVTRLRETVTSDQVERPILMRAEMVAGHGGRSGRYDAWRQWSGEVAFLLDAIGATEPLPTTTGGLPSAK</sequence>
<dbReference type="PANTHER" id="PTHR11757">
    <property type="entry name" value="PROTEASE FAMILY S9A OLIGOPEPTIDASE"/>
    <property type="match status" value="1"/>
</dbReference>
<dbReference type="EMBL" id="BAFE01000021">
    <property type="protein sequence ID" value="GAB47659.1"/>
    <property type="molecule type" value="Genomic_DNA"/>
</dbReference>
<evidence type="ECO:0000256" key="2">
    <source>
        <dbReference type="ARBA" id="ARBA00022670"/>
    </source>
</evidence>
<keyword evidence="9" id="KW-1185">Reference proteome</keyword>
<dbReference type="SUPFAM" id="SSF53474">
    <property type="entry name" value="alpha/beta-Hydrolases"/>
    <property type="match status" value="1"/>
</dbReference>
<evidence type="ECO:0000256" key="3">
    <source>
        <dbReference type="ARBA" id="ARBA00022801"/>
    </source>
</evidence>
<dbReference type="PANTHER" id="PTHR11757:SF19">
    <property type="entry name" value="PROLYL ENDOPEPTIDASE-LIKE"/>
    <property type="match status" value="1"/>
</dbReference>
<dbReference type="InterPro" id="IPR001375">
    <property type="entry name" value="Peptidase_S9_cat"/>
</dbReference>
<dbReference type="Pfam" id="PF00326">
    <property type="entry name" value="Peptidase_S9"/>
    <property type="match status" value="1"/>
</dbReference>
<gene>
    <name evidence="8" type="primary">ptrB</name>
    <name evidence="8" type="ORF">MOPEL_022_00280</name>
</gene>
<dbReference type="InterPro" id="IPR023302">
    <property type="entry name" value="Pept_S9A_N"/>
</dbReference>
<dbReference type="InterPro" id="IPR002470">
    <property type="entry name" value="Peptidase_S9A"/>
</dbReference>
<organism evidence="8 9">
    <name type="scientific">Mobilicoccus pelagius NBRC 104925</name>
    <dbReference type="NCBI Taxonomy" id="1089455"/>
    <lineage>
        <taxon>Bacteria</taxon>
        <taxon>Bacillati</taxon>
        <taxon>Actinomycetota</taxon>
        <taxon>Actinomycetes</taxon>
        <taxon>Micrococcales</taxon>
        <taxon>Dermatophilaceae</taxon>
        <taxon>Mobilicoccus</taxon>
    </lineage>
</organism>
<dbReference type="GO" id="GO:0004252">
    <property type="term" value="F:serine-type endopeptidase activity"/>
    <property type="evidence" value="ECO:0007669"/>
    <property type="project" value="InterPro"/>
</dbReference>
<feature type="compositionally biased region" description="Basic and acidic residues" evidence="5">
    <location>
        <begin position="12"/>
        <end position="27"/>
    </location>
</feature>
<name>H5UPK1_9MICO</name>
<reference evidence="8 9" key="1">
    <citation type="submission" date="2012-02" db="EMBL/GenBank/DDBJ databases">
        <title>Whole genome shotgun sequence of Mobilicoccus pelagius NBRC 104925.</title>
        <authorList>
            <person name="Yoshida Y."/>
            <person name="Hosoyama A."/>
            <person name="Tsuchikane K."/>
            <person name="Katsumata H."/>
            <person name="Yamazaki S."/>
            <person name="Fujita N."/>
        </authorList>
    </citation>
    <scope>NUCLEOTIDE SEQUENCE [LARGE SCALE GENOMIC DNA]</scope>
    <source>
        <strain evidence="8 9">NBRC 104925</strain>
    </source>
</reference>
<accession>H5UPK1</accession>
<dbReference type="RefSeq" id="WP_009481557.1">
    <property type="nucleotide sequence ID" value="NZ_BAFE01000021.1"/>
</dbReference>
<dbReference type="InterPro" id="IPR051543">
    <property type="entry name" value="Serine_Peptidase_S9A"/>
</dbReference>
<evidence type="ECO:0000313" key="8">
    <source>
        <dbReference type="EMBL" id="GAB47659.1"/>
    </source>
</evidence>
<keyword evidence="2 8" id="KW-0645">Protease</keyword>
<dbReference type="PRINTS" id="PR00862">
    <property type="entry name" value="PROLIGOPTASE"/>
</dbReference>
<keyword evidence="4" id="KW-0720">Serine protease</keyword>
<dbReference type="eggNOG" id="COG1770">
    <property type="taxonomic scope" value="Bacteria"/>
</dbReference>
<keyword evidence="3" id="KW-0378">Hydrolase</keyword>
<feature type="domain" description="Peptidase S9 prolyl oligopeptidase catalytic" evidence="6">
    <location>
        <begin position="501"/>
        <end position="713"/>
    </location>
</feature>
<feature type="region of interest" description="Disordered" evidence="5">
    <location>
        <begin position="1"/>
        <end position="28"/>
    </location>
</feature>
<dbReference type="OrthoDB" id="9801421at2"/>
<dbReference type="Gene3D" id="2.130.10.120">
    <property type="entry name" value="Prolyl oligopeptidase, N-terminal domain"/>
    <property type="match status" value="1"/>
</dbReference>
<dbReference type="Pfam" id="PF02897">
    <property type="entry name" value="Peptidase_S9_N"/>
    <property type="match status" value="1"/>
</dbReference>
<dbReference type="Gene3D" id="3.40.50.1820">
    <property type="entry name" value="alpha/beta hydrolase"/>
    <property type="match status" value="1"/>
</dbReference>